<dbReference type="SUPFAM" id="SSF51182">
    <property type="entry name" value="RmlC-like cupins"/>
    <property type="match status" value="1"/>
</dbReference>
<accession>A0ABU0MKC2</accession>
<organism evidence="2 3">
    <name type="scientific">Azospirillum picis</name>
    <dbReference type="NCBI Taxonomy" id="488438"/>
    <lineage>
        <taxon>Bacteria</taxon>
        <taxon>Pseudomonadati</taxon>
        <taxon>Pseudomonadota</taxon>
        <taxon>Alphaproteobacteria</taxon>
        <taxon>Rhodospirillales</taxon>
        <taxon>Azospirillaceae</taxon>
        <taxon>Azospirillum</taxon>
    </lineage>
</organism>
<dbReference type="PANTHER" id="PTHR40943:SF1">
    <property type="entry name" value="CYTOPLASMIC PROTEIN"/>
    <property type="match status" value="1"/>
</dbReference>
<dbReference type="Proteomes" id="UP001244552">
    <property type="component" value="Unassembled WGS sequence"/>
</dbReference>
<gene>
    <name evidence="2" type="ORF">QO018_002789</name>
</gene>
<evidence type="ECO:0000259" key="1">
    <source>
        <dbReference type="Pfam" id="PF05899"/>
    </source>
</evidence>
<comment type="caution">
    <text evidence="2">The sequence shown here is derived from an EMBL/GenBank/DDBJ whole genome shotgun (WGS) entry which is preliminary data.</text>
</comment>
<dbReference type="RefSeq" id="WP_209982832.1">
    <property type="nucleotide sequence ID" value="NZ_JAGINO010000009.1"/>
</dbReference>
<dbReference type="CDD" id="cd02227">
    <property type="entry name" value="cupin_TM1112-like"/>
    <property type="match status" value="1"/>
</dbReference>
<evidence type="ECO:0000313" key="3">
    <source>
        <dbReference type="Proteomes" id="UP001244552"/>
    </source>
</evidence>
<dbReference type="InterPro" id="IPR011051">
    <property type="entry name" value="RmlC_Cupin_sf"/>
</dbReference>
<keyword evidence="3" id="KW-1185">Reference proteome</keyword>
<protein>
    <submittedName>
        <fullName evidence="2">Cupin superfamily protein</fullName>
    </submittedName>
</protein>
<dbReference type="EMBL" id="JAUSVU010000009">
    <property type="protein sequence ID" value="MDQ0533922.1"/>
    <property type="molecule type" value="Genomic_DNA"/>
</dbReference>
<sequence length="157" mass="17146">MPSFCLPIERHRPDEGAAKPAVFGTVLEGRPLETDTLLYTGDHGRYKVGIWQCTPGLVAMKDWPYEEFCVLLAGRVVITPEGGSPREYVAGDALVLPQGFTGTWDIKETVRKHYAVQKRQSLLAQVKVRAKNWLRPAVGSAGLATAAKLAIAFIVVA</sequence>
<dbReference type="PANTHER" id="PTHR40943">
    <property type="entry name" value="CYTOPLASMIC PROTEIN-RELATED"/>
    <property type="match status" value="1"/>
</dbReference>
<dbReference type="Pfam" id="PF05899">
    <property type="entry name" value="Cupin_3"/>
    <property type="match status" value="1"/>
</dbReference>
<reference evidence="2 3" key="1">
    <citation type="submission" date="2023-07" db="EMBL/GenBank/DDBJ databases">
        <title>Genomic Encyclopedia of Type Strains, Phase IV (KMG-IV): sequencing the most valuable type-strain genomes for metagenomic binning, comparative biology and taxonomic classification.</title>
        <authorList>
            <person name="Goeker M."/>
        </authorList>
    </citation>
    <scope>NUCLEOTIDE SEQUENCE [LARGE SCALE GENOMIC DNA]</scope>
    <source>
        <strain evidence="2 3">DSM 19922</strain>
    </source>
</reference>
<dbReference type="InterPro" id="IPR008579">
    <property type="entry name" value="UGlyAH_Cupin_dom"/>
</dbReference>
<evidence type="ECO:0000313" key="2">
    <source>
        <dbReference type="EMBL" id="MDQ0533922.1"/>
    </source>
</evidence>
<dbReference type="InterPro" id="IPR014710">
    <property type="entry name" value="RmlC-like_jellyroll"/>
</dbReference>
<proteinExistence type="predicted"/>
<dbReference type="Gene3D" id="2.60.120.10">
    <property type="entry name" value="Jelly Rolls"/>
    <property type="match status" value="1"/>
</dbReference>
<feature type="domain" description="(S)-ureidoglycine aminohydrolase cupin" evidence="1">
    <location>
        <begin position="42"/>
        <end position="114"/>
    </location>
</feature>
<name>A0ABU0MKC2_9PROT</name>